<dbReference type="InterPro" id="IPR029063">
    <property type="entry name" value="SAM-dependent_MTases_sf"/>
</dbReference>
<keyword evidence="2" id="KW-0489">Methyltransferase</keyword>
<dbReference type="PANTHER" id="PTHR36973:SF4">
    <property type="entry name" value="NODULATION PROTEIN"/>
    <property type="match status" value="1"/>
</dbReference>
<dbReference type="Pfam" id="PF05050">
    <property type="entry name" value="Methyltransf_21"/>
    <property type="match status" value="1"/>
</dbReference>
<proteinExistence type="predicted"/>
<evidence type="ECO:0000259" key="1">
    <source>
        <dbReference type="Pfam" id="PF05050"/>
    </source>
</evidence>
<reference evidence="2 3" key="1">
    <citation type="journal article" date="2020" name="Nat. Microbiol.">
        <title>Lysogenic host-virus interactions in SAR11 marine bacteria.</title>
        <authorList>
            <person name="Morris R.M."/>
            <person name="Cain K.R."/>
            <person name="Hvorecny K.L."/>
            <person name="Kollman J.M."/>
        </authorList>
    </citation>
    <scope>NUCLEOTIDE SEQUENCE [LARGE SCALE GENOMIC DNA]</scope>
    <source>
        <strain evidence="2 3">NP1</strain>
    </source>
</reference>
<dbReference type="NCBIfam" id="TIGR01444">
    <property type="entry name" value="fkbM_fam"/>
    <property type="match status" value="1"/>
</dbReference>
<dbReference type="GO" id="GO:0032259">
    <property type="term" value="P:methylation"/>
    <property type="evidence" value="ECO:0007669"/>
    <property type="project" value="UniProtKB-KW"/>
</dbReference>
<dbReference type="Proteomes" id="UP000501094">
    <property type="component" value="Chromosome"/>
</dbReference>
<keyword evidence="2" id="KW-0808">Transferase</keyword>
<protein>
    <submittedName>
        <fullName evidence="2">FkbM family methyltransferase</fullName>
    </submittedName>
</protein>
<gene>
    <name evidence="2" type="ORF">E5R92_03220</name>
</gene>
<dbReference type="Gene3D" id="3.40.50.150">
    <property type="entry name" value="Vaccinia Virus protein VP39"/>
    <property type="match status" value="1"/>
</dbReference>
<name>A0A6H1Q1U1_9PROT</name>
<dbReference type="KEGG" id="peg:E5R92_03220"/>
<sequence>MKKIIKNLISLLGYEISKKKIFFDFNAHSIDFILDIGAHKGQFINKVRQAGFTGKIISFEPQKDIHKELGKIIKNDTECILHPRCAIGEKNKLETLNIFSETQCSSILNPNKELFNLDNTIKKIRTEECEVFSLDYIIDNYYNITENTYLKIDTQGYDKNVLDGFKKNIKKIKFIQIEAGLYKLYENEEYYEYFINLFKSIDYELWDIKPFAFNKLGGLVQFDLIFRNKRFKNNNI</sequence>
<organism evidence="2 3">
    <name type="scientific">Candidatus Pelagibacter giovannonii</name>
    <dbReference type="NCBI Taxonomy" id="2563896"/>
    <lineage>
        <taxon>Bacteria</taxon>
        <taxon>Pseudomonadati</taxon>
        <taxon>Pseudomonadota</taxon>
        <taxon>Alphaproteobacteria</taxon>
        <taxon>Candidatus Pelagibacterales</taxon>
        <taxon>Candidatus Pelagibacteraceae</taxon>
        <taxon>Candidatus Pelagibacter</taxon>
    </lineage>
</organism>
<accession>A0A6H1Q1U1</accession>
<keyword evidence="3" id="KW-1185">Reference proteome</keyword>
<dbReference type="SUPFAM" id="SSF53335">
    <property type="entry name" value="S-adenosyl-L-methionine-dependent methyltransferases"/>
    <property type="match status" value="1"/>
</dbReference>
<dbReference type="AlphaFoldDB" id="A0A6H1Q1U1"/>
<dbReference type="InterPro" id="IPR053188">
    <property type="entry name" value="FkbM_Methyltransferase"/>
</dbReference>
<dbReference type="EMBL" id="CP038852">
    <property type="protein sequence ID" value="QIZ20794.1"/>
    <property type="molecule type" value="Genomic_DNA"/>
</dbReference>
<evidence type="ECO:0000313" key="2">
    <source>
        <dbReference type="EMBL" id="QIZ20794.1"/>
    </source>
</evidence>
<dbReference type="InterPro" id="IPR006342">
    <property type="entry name" value="FkbM_mtfrase"/>
</dbReference>
<dbReference type="PANTHER" id="PTHR36973">
    <property type="entry name" value="SLL1456 PROTEIN-RELATED"/>
    <property type="match status" value="1"/>
</dbReference>
<evidence type="ECO:0000313" key="3">
    <source>
        <dbReference type="Proteomes" id="UP000501094"/>
    </source>
</evidence>
<dbReference type="GO" id="GO:0008171">
    <property type="term" value="F:O-methyltransferase activity"/>
    <property type="evidence" value="ECO:0007669"/>
    <property type="project" value="TreeGrafter"/>
</dbReference>
<dbReference type="RefSeq" id="WP_168606674.1">
    <property type="nucleotide sequence ID" value="NZ_CP038852.1"/>
</dbReference>
<feature type="domain" description="Methyltransferase FkbM" evidence="1">
    <location>
        <begin position="35"/>
        <end position="204"/>
    </location>
</feature>